<accession>A0AAJ7BH73</accession>
<organism evidence="2 3">
    <name type="scientific">Cephus cinctus</name>
    <name type="common">Wheat stem sawfly</name>
    <dbReference type="NCBI Taxonomy" id="211228"/>
    <lineage>
        <taxon>Eukaryota</taxon>
        <taxon>Metazoa</taxon>
        <taxon>Ecdysozoa</taxon>
        <taxon>Arthropoda</taxon>
        <taxon>Hexapoda</taxon>
        <taxon>Insecta</taxon>
        <taxon>Pterygota</taxon>
        <taxon>Neoptera</taxon>
        <taxon>Endopterygota</taxon>
        <taxon>Hymenoptera</taxon>
        <taxon>Cephoidea</taxon>
        <taxon>Cephidae</taxon>
        <taxon>Cephus</taxon>
    </lineage>
</organism>
<dbReference type="Proteomes" id="UP000694920">
    <property type="component" value="Unplaced"/>
</dbReference>
<feature type="compositionally biased region" description="Polar residues" evidence="1">
    <location>
        <begin position="297"/>
        <end position="307"/>
    </location>
</feature>
<feature type="compositionally biased region" description="Polar residues" evidence="1">
    <location>
        <begin position="602"/>
        <end position="617"/>
    </location>
</feature>
<evidence type="ECO:0000313" key="2">
    <source>
        <dbReference type="Proteomes" id="UP000694920"/>
    </source>
</evidence>
<reference evidence="3" key="1">
    <citation type="submission" date="2025-08" db="UniProtKB">
        <authorList>
            <consortium name="RefSeq"/>
        </authorList>
    </citation>
    <scope>IDENTIFICATION</scope>
</reference>
<feature type="region of interest" description="Disordered" evidence="1">
    <location>
        <begin position="25"/>
        <end position="45"/>
    </location>
</feature>
<feature type="compositionally biased region" description="Polar residues" evidence="1">
    <location>
        <begin position="255"/>
        <end position="277"/>
    </location>
</feature>
<feature type="compositionally biased region" description="Basic and acidic residues" evidence="1">
    <location>
        <begin position="318"/>
        <end position="332"/>
    </location>
</feature>
<feature type="compositionally biased region" description="Polar residues" evidence="1">
    <location>
        <begin position="660"/>
        <end position="670"/>
    </location>
</feature>
<gene>
    <name evidence="3" type="primary">LOC107263326</name>
</gene>
<keyword evidence="2" id="KW-1185">Reference proteome</keyword>
<dbReference type="RefSeq" id="XP_015585888.1">
    <property type="nucleotide sequence ID" value="XM_015730402.2"/>
</dbReference>
<feature type="compositionally biased region" description="Polar residues" evidence="1">
    <location>
        <begin position="27"/>
        <end position="45"/>
    </location>
</feature>
<sequence length="753" mass="82619">MYGRPDNSGTTPPWLVRAEVTIRHGTPVTSPSSNVTEGSASTVTDPNGVRMVYRWTPGQQVPQASSSSTSSTSSGFGFQRGNILFTSTPPARTLSTRSFTIPRTGVASNIESPGFRANVSDSGYNSEQFSPQSSTTFPSRRPSQQYNRRCRSTCSIVLSTVGAQNNPKPYVPANTSQSFRQQPDFRGGKVSCSDPWCYHAAHQHVSARCQFSTVPEGCEDCAEGIASGSNAFTTHFCTRVPEKMANKATVVSRDAASQTTDIESQGSQSSLPRTSKVYSARRKTPPGSLAADEQKKIQQINQLSCPPSATRSSASSAELDKSDSSEKDDNSKRKSRTVHIDVYCTGSDDDLDESSDSDSSSNEEDKAALPVFECDDVRVIHTRAKSNVLPRGLQDDKAFLKRSAERRCESFKNAPMRMPSLASSKGYESDDVLSSLYPSQFSSYSALRDLDSNAWSAASSSVGIPFEGYDSTAATSCKDTFSDIESLINSRTSLTPCDSFEYANSSDRERIDKMENLWAQKDGMSKTWKSPHIERRHLLQNKKMKEYLEKHQIGWSSGESAAESDDSAEVGWSFVSSDENTRVVKRDSTIRRTSKDKIAETESANLPSDAVKQSSEVTSKEQVDCVSQSDSSAHPFVLRDQIGPFGSRNSTPPPSKVESRVTSPFTTPQGEKTEHIIKASIFGMVVTAFRKPGHHIGPSKNPSCSCEHCRRFFDEEGPRGRSRSLSELERRPGFWYRRGRDIISPATTTSLNN</sequence>
<dbReference type="AlphaFoldDB" id="A0AAJ7BH73"/>
<dbReference type="KEGG" id="ccin:107263326"/>
<feature type="region of interest" description="Disordered" evidence="1">
    <location>
        <begin position="119"/>
        <end position="145"/>
    </location>
</feature>
<evidence type="ECO:0000256" key="1">
    <source>
        <dbReference type="SAM" id="MobiDB-lite"/>
    </source>
</evidence>
<feature type="region of interest" description="Disordered" evidence="1">
    <location>
        <begin position="594"/>
        <end position="670"/>
    </location>
</feature>
<feature type="compositionally biased region" description="Acidic residues" evidence="1">
    <location>
        <begin position="347"/>
        <end position="356"/>
    </location>
</feature>
<feature type="region of interest" description="Disordered" evidence="1">
    <location>
        <begin position="251"/>
        <end position="368"/>
    </location>
</feature>
<proteinExistence type="predicted"/>
<evidence type="ECO:0000313" key="3">
    <source>
        <dbReference type="RefSeq" id="XP_015585888.1"/>
    </source>
</evidence>
<dbReference type="GeneID" id="107263326"/>
<protein>
    <submittedName>
        <fullName evidence="3">Uncharacterized protein LOC107263326</fullName>
    </submittedName>
</protein>
<feature type="compositionally biased region" description="Low complexity" evidence="1">
    <location>
        <begin position="308"/>
        <end position="317"/>
    </location>
</feature>
<name>A0AAJ7BH73_CEPCN</name>